<comment type="similarity">
    <text evidence="1">Belongs to the NXPE family.</text>
</comment>
<reference evidence="3" key="1">
    <citation type="submission" date="2022-06" db="EMBL/GenBank/DDBJ databases">
        <authorList>
            <person name="Andreotti S."/>
            <person name="Wyler E."/>
        </authorList>
    </citation>
    <scope>NUCLEOTIDE SEQUENCE</scope>
</reference>
<feature type="domain" description="NXPE C-terminal" evidence="2">
    <location>
        <begin position="339"/>
        <end position="562"/>
    </location>
</feature>
<evidence type="ECO:0000313" key="4">
    <source>
        <dbReference type="Proteomes" id="UP001152836"/>
    </source>
</evidence>
<dbReference type="InterPro" id="IPR014756">
    <property type="entry name" value="Ig_E-set"/>
</dbReference>
<dbReference type="SUPFAM" id="SSF81296">
    <property type="entry name" value="E set domains"/>
    <property type="match status" value="1"/>
</dbReference>
<evidence type="ECO:0000259" key="2">
    <source>
        <dbReference type="Pfam" id="PF24536"/>
    </source>
</evidence>
<dbReference type="Gene3D" id="2.60.40.10">
    <property type="entry name" value="Immunoglobulins"/>
    <property type="match status" value="1"/>
</dbReference>
<gene>
    <name evidence="3" type="primary">Nxpe2</name>
    <name evidence="3" type="ORF">PHOROB_LOCUS12075</name>
</gene>
<comment type="caution">
    <text evidence="3">The sequence shown here is derived from an EMBL/GenBank/DDBJ whole genome shotgun (WGS) entry which is preliminary data.</text>
</comment>
<keyword evidence="4" id="KW-1185">Reference proteome</keyword>
<dbReference type="AlphaFoldDB" id="A0AAU9ZT17"/>
<accession>A0AAU9ZT17</accession>
<dbReference type="Pfam" id="PF06312">
    <property type="entry name" value="Neurexophilin"/>
    <property type="match status" value="1"/>
</dbReference>
<dbReference type="Pfam" id="PF24536">
    <property type="entry name" value="NXPE4_C"/>
    <property type="match status" value="1"/>
</dbReference>
<protein>
    <submittedName>
        <fullName evidence="3">Nxpe2 protein</fullName>
    </submittedName>
</protein>
<dbReference type="InterPro" id="IPR026845">
    <property type="entry name" value="NXPH/NXPE"/>
</dbReference>
<evidence type="ECO:0000256" key="1">
    <source>
        <dbReference type="ARBA" id="ARBA00005431"/>
    </source>
</evidence>
<dbReference type="PANTHER" id="PTHR16165">
    <property type="entry name" value="NXPE FAMILY MEMBER"/>
    <property type="match status" value="1"/>
</dbReference>
<evidence type="ECO:0000313" key="3">
    <source>
        <dbReference type="EMBL" id="CAH6866318.1"/>
    </source>
</evidence>
<sequence>MRKASRPVLTQTLLALLPNASARKLLLLILFVLAFWAVFMASKHHTEFWFHFNNPITLRRWHIFKEFLHSEGLQNTSVSGAEAEVMMVTEILEKLNRQIPPRPFTNFNTTTSAKESRATILNPRGTYCIGDQLDVLLVAKDYFGHRKEYGGDFLRARIFSPALKAGASGKVTDFNNGTYVVSFTLFWEGPVSLSILLMHPSEGVSALWRARNQGYDRIIFTGQFLNGTSLVFTECSLTLNTNAEQCQYLDARDHEAFYCMKPLHVPCEALTHMKTNNNNVSYLSLKEKLLFQRFNIAVEIVKNLTITVSPCNRNETEKKKCQIGMKTPFPSGYTFKGRWITTFCKQNVFSDINDINNCLTRKLVYLMGDSTLRQWVYYLSKVVKTLTFFDHHGTGMFQTHVLLDVNRHILVQWKKHSHPFVTKKLFSMKDDNYIPREIDQVAGDSHTAIVISFGQHFRPFPINIFIRRAINIKKAIERLFLRSPDTKVIIKTENIREISEHAEIFSDFHGNIQNLILRDIFRDLNVGIIDAWDMTIAYRSEDVHPSNSVVESQVAMFLNYIC</sequence>
<dbReference type="EMBL" id="CALSGD010001501">
    <property type="protein sequence ID" value="CAH6866318.1"/>
    <property type="molecule type" value="Genomic_DNA"/>
</dbReference>
<dbReference type="InterPro" id="IPR057106">
    <property type="entry name" value="NXPE4_C"/>
</dbReference>
<name>A0AAU9ZT17_PHORO</name>
<dbReference type="Proteomes" id="UP001152836">
    <property type="component" value="Unassembled WGS sequence"/>
</dbReference>
<dbReference type="InterPro" id="IPR013783">
    <property type="entry name" value="Ig-like_fold"/>
</dbReference>
<dbReference type="PANTHER" id="PTHR16165:SF10">
    <property type="entry name" value="NXPE FAMILY MEMBER 2"/>
    <property type="match status" value="1"/>
</dbReference>
<proteinExistence type="inferred from homology"/>
<organism evidence="3 4">
    <name type="scientific">Phodopus roborovskii</name>
    <name type="common">Roborovski's desert hamster</name>
    <name type="synonym">Cricetulus roborovskii</name>
    <dbReference type="NCBI Taxonomy" id="109678"/>
    <lineage>
        <taxon>Eukaryota</taxon>
        <taxon>Metazoa</taxon>
        <taxon>Chordata</taxon>
        <taxon>Craniata</taxon>
        <taxon>Vertebrata</taxon>
        <taxon>Euteleostomi</taxon>
        <taxon>Mammalia</taxon>
        <taxon>Eutheria</taxon>
        <taxon>Euarchontoglires</taxon>
        <taxon>Glires</taxon>
        <taxon>Rodentia</taxon>
        <taxon>Myomorpha</taxon>
        <taxon>Muroidea</taxon>
        <taxon>Cricetidae</taxon>
        <taxon>Cricetinae</taxon>
        <taxon>Phodopus</taxon>
    </lineage>
</organism>